<evidence type="ECO:0000256" key="1">
    <source>
        <dbReference type="SAM" id="Phobius"/>
    </source>
</evidence>
<dbReference type="Proteomes" id="UP000317557">
    <property type="component" value="Unassembled WGS sequence"/>
</dbReference>
<keyword evidence="1" id="KW-1133">Transmembrane helix</keyword>
<feature type="transmembrane region" description="Helical" evidence="1">
    <location>
        <begin position="68"/>
        <end position="96"/>
    </location>
</feature>
<keyword evidence="1" id="KW-0472">Membrane</keyword>
<sequence length="225" mass="25730">MENFQRGRSKWQMLELSDGITTSNGNWYRITAEGIEEYIPGLLDKYPLEQIIEEADAWVKSADGLSLMLFFILVLVSLNPLLATLISLAFYLFWFFNTSAFVNIPSNPIVKFLSKDGVVYTISAIVLIGISLNDIMESLQLPVSFEAIWYGLVLIFLYKVGLLRLLIQFIQKKTSGDSGPSREDRVLNMLLIRYGMKEGKLTGEVEDMEDELIRIKNYHKSKKKK</sequence>
<dbReference type="OrthoDB" id="1523636at2"/>
<reference evidence="2 3" key="1">
    <citation type="submission" date="2017-05" db="EMBL/GenBank/DDBJ databases">
        <authorList>
            <person name="Varghese N."/>
            <person name="Submissions S."/>
        </authorList>
    </citation>
    <scope>NUCLEOTIDE SEQUENCE [LARGE SCALE GENOMIC DNA]</scope>
    <source>
        <strain evidence="2 3">DSM 21985</strain>
    </source>
</reference>
<gene>
    <name evidence="2" type="ORF">SAMN06265219_12227</name>
</gene>
<evidence type="ECO:0000313" key="2">
    <source>
        <dbReference type="EMBL" id="SMO97053.1"/>
    </source>
</evidence>
<dbReference type="RefSeq" id="WP_142456279.1">
    <property type="nucleotide sequence ID" value="NZ_FXTP01000022.1"/>
</dbReference>
<organism evidence="2 3">
    <name type="scientific">Gracilimonas mengyeensis</name>
    <dbReference type="NCBI Taxonomy" id="1302730"/>
    <lineage>
        <taxon>Bacteria</taxon>
        <taxon>Pseudomonadati</taxon>
        <taxon>Balneolota</taxon>
        <taxon>Balneolia</taxon>
        <taxon>Balneolales</taxon>
        <taxon>Balneolaceae</taxon>
        <taxon>Gracilimonas</taxon>
    </lineage>
</organism>
<name>A0A521FLE8_9BACT</name>
<feature type="transmembrane region" description="Helical" evidence="1">
    <location>
        <begin position="117"/>
        <end position="136"/>
    </location>
</feature>
<dbReference type="EMBL" id="FXTP01000022">
    <property type="protein sequence ID" value="SMO97053.1"/>
    <property type="molecule type" value="Genomic_DNA"/>
</dbReference>
<accession>A0A521FLE8</accession>
<evidence type="ECO:0000313" key="3">
    <source>
        <dbReference type="Proteomes" id="UP000317557"/>
    </source>
</evidence>
<feature type="transmembrane region" description="Helical" evidence="1">
    <location>
        <begin position="148"/>
        <end position="167"/>
    </location>
</feature>
<dbReference type="AlphaFoldDB" id="A0A521FLE8"/>
<keyword evidence="3" id="KW-1185">Reference proteome</keyword>
<keyword evidence="1" id="KW-0812">Transmembrane</keyword>
<proteinExistence type="predicted"/>
<protein>
    <submittedName>
        <fullName evidence="2">Uncharacterized protein</fullName>
    </submittedName>
</protein>